<proteinExistence type="predicted"/>
<dbReference type="InterPro" id="IPR026406">
    <property type="entry name" value="Ver/Plancto_CHP"/>
</dbReference>
<gene>
    <name evidence="1" type="ORF">GF359_01950</name>
</gene>
<accession>A0A9D5QCE6</accession>
<dbReference type="Proteomes" id="UP000630660">
    <property type="component" value="Unassembled WGS sequence"/>
</dbReference>
<name>A0A9D5QCE6_UNCW3</name>
<comment type="caution">
    <text evidence="1">The sequence shown here is derived from an EMBL/GenBank/DDBJ whole genome shotgun (WGS) entry which is preliminary data.</text>
</comment>
<dbReference type="NCBIfam" id="TIGR04138">
    <property type="entry name" value="Plancto_Ver_chp"/>
    <property type="match status" value="1"/>
</dbReference>
<reference evidence="1" key="1">
    <citation type="submission" date="2019-11" db="EMBL/GenBank/DDBJ databases">
        <title>Microbial mats filling the niche in hypersaline microbial mats.</title>
        <authorList>
            <person name="Wong H.L."/>
            <person name="Macleod F.I."/>
            <person name="White R.A. III"/>
            <person name="Burns B.P."/>
        </authorList>
    </citation>
    <scope>NUCLEOTIDE SEQUENCE</scope>
    <source>
        <strain evidence="1">Bin_327</strain>
    </source>
</reference>
<organism evidence="1 2">
    <name type="scientific">candidate division WOR-3 bacterium</name>
    <dbReference type="NCBI Taxonomy" id="2052148"/>
    <lineage>
        <taxon>Bacteria</taxon>
        <taxon>Bacteria division WOR-3</taxon>
    </lineage>
</organism>
<sequence length="133" mass="15575">MNKSISRLARLNSIVKRDSRYRLEAYVFVMEALHHEVEKLKKKTSRIRHLSAGELMEAIRKLAWERYGRLAKPVFEHWGIKTTADFGEIVFNLIEVGEFSKTDDDKREDFDGIFDLEELITLYPLGDARKDNS</sequence>
<evidence type="ECO:0000313" key="2">
    <source>
        <dbReference type="Proteomes" id="UP000630660"/>
    </source>
</evidence>
<dbReference type="EMBL" id="WJKJ01000060">
    <property type="protein sequence ID" value="MBD3363957.1"/>
    <property type="molecule type" value="Genomic_DNA"/>
</dbReference>
<evidence type="ECO:0000313" key="1">
    <source>
        <dbReference type="EMBL" id="MBD3363957.1"/>
    </source>
</evidence>
<dbReference type="AlphaFoldDB" id="A0A9D5QCE6"/>
<protein>
    <submittedName>
        <fullName evidence="1">Uncharacterized protein</fullName>
    </submittedName>
</protein>